<name>A0A6J7X4R1_9CAUD</name>
<organism evidence="1">
    <name type="scientific">uncultured Caudovirales phage</name>
    <dbReference type="NCBI Taxonomy" id="2100421"/>
    <lineage>
        <taxon>Viruses</taxon>
        <taxon>Duplodnaviria</taxon>
        <taxon>Heunggongvirae</taxon>
        <taxon>Uroviricota</taxon>
        <taxon>Caudoviricetes</taxon>
        <taxon>Peduoviridae</taxon>
        <taxon>Maltschvirus</taxon>
        <taxon>Maltschvirus maltsch</taxon>
    </lineage>
</organism>
<reference evidence="1" key="1">
    <citation type="submission" date="2020-05" db="EMBL/GenBank/DDBJ databases">
        <authorList>
            <person name="Chiriac C."/>
            <person name="Salcher M."/>
            <person name="Ghai R."/>
            <person name="Kavagutti S V."/>
        </authorList>
    </citation>
    <scope>NUCLEOTIDE SEQUENCE</scope>
</reference>
<sequence length="52" mass="6185">MKTWIVRMEVTEDITVKAETEDEAREKAYDMFDPYTLDFFCTKVTEKTGENK</sequence>
<dbReference type="EMBL" id="LR798335">
    <property type="protein sequence ID" value="CAB5224351.1"/>
    <property type="molecule type" value="Genomic_DNA"/>
</dbReference>
<evidence type="ECO:0000313" key="1">
    <source>
        <dbReference type="EMBL" id="CAB5224351.1"/>
    </source>
</evidence>
<accession>A0A6J7X4R1</accession>
<protein>
    <submittedName>
        <fullName evidence="1">Uncharacterized protein</fullName>
    </submittedName>
</protein>
<gene>
    <name evidence="1" type="ORF">UFOVP393_60</name>
</gene>
<proteinExistence type="predicted"/>